<evidence type="ECO:0000313" key="3">
    <source>
        <dbReference type="Proteomes" id="UP000238825"/>
    </source>
</evidence>
<evidence type="ECO:0000313" key="2">
    <source>
        <dbReference type="EMBL" id="SUV15386.1"/>
    </source>
</evidence>
<accession>A0A2S0K5I9</accession>
<reference evidence="1 3" key="1">
    <citation type="submission" date="2017-03" db="EMBL/GenBank/DDBJ databases">
        <title>The whole genome sequencing and assembly of Lysinibacillus sphaericus DSM 28T strain.</title>
        <authorList>
            <person name="Lee Y.-J."/>
            <person name="Yi H."/>
            <person name="Bahn Y.-S."/>
            <person name="Kim J.F."/>
            <person name="Lee D.-W."/>
        </authorList>
    </citation>
    <scope>NUCLEOTIDE SEQUENCE [LARGE SCALE GENOMIC DNA]</scope>
    <source>
        <strain evidence="1 3">DSM 28</strain>
    </source>
</reference>
<dbReference type="EMBL" id="CP019980">
    <property type="protein sequence ID" value="AVK98630.1"/>
    <property type="molecule type" value="Genomic_DNA"/>
</dbReference>
<dbReference type="AlphaFoldDB" id="A0A2S0K5I9"/>
<name>A0A2S0K5I9_LYSSH</name>
<dbReference type="Proteomes" id="UP000255295">
    <property type="component" value="Unassembled WGS sequence"/>
</dbReference>
<dbReference type="GeneID" id="48278700"/>
<protein>
    <submittedName>
        <fullName evidence="1">Uncharacterized protein</fullName>
    </submittedName>
</protein>
<sequence>MNIVYRAAELLITSPGCDFKTMATNLSLLMLTGQVSQDDYTKLCAIINEKQSKVNDETQA</sequence>
<proteinExistence type="predicted"/>
<evidence type="ECO:0000313" key="4">
    <source>
        <dbReference type="Proteomes" id="UP000255295"/>
    </source>
</evidence>
<organism evidence="1 3">
    <name type="scientific">Lysinibacillus sphaericus</name>
    <name type="common">Bacillus sphaericus</name>
    <dbReference type="NCBI Taxonomy" id="1421"/>
    <lineage>
        <taxon>Bacteria</taxon>
        <taxon>Bacillati</taxon>
        <taxon>Bacillota</taxon>
        <taxon>Bacilli</taxon>
        <taxon>Bacillales</taxon>
        <taxon>Bacillaceae</taxon>
        <taxon>Lysinibacillus</taxon>
    </lineage>
</organism>
<evidence type="ECO:0000313" key="1">
    <source>
        <dbReference type="EMBL" id="AVK98630.1"/>
    </source>
</evidence>
<gene>
    <name evidence="1" type="ORF">LS41612_21055</name>
    <name evidence="2" type="ORF">NCTC10338_00450</name>
</gene>
<dbReference type="RefSeq" id="WP_024364672.1">
    <property type="nucleotide sequence ID" value="NZ_BJNS01000090.1"/>
</dbReference>
<reference evidence="2 4" key="2">
    <citation type="submission" date="2018-06" db="EMBL/GenBank/DDBJ databases">
        <authorList>
            <consortium name="Pathogen Informatics"/>
            <person name="Doyle S."/>
        </authorList>
    </citation>
    <scope>NUCLEOTIDE SEQUENCE [LARGE SCALE GENOMIC DNA]</scope>
    <source>
        <strain evidence="2 4">NCTC10338</strain>
    </source>
</reference>
<dbReference type="EMBL" id="UFSZ01000001">
    <property type="protein sequence ID" value="SUV15386.1"/>
    <property type="molecule type" value="Genomic_DNA"/>
</dbReference>
<dbReference type="Proteomes" id="UP000238825">
    <property type="component" value="Chromosome"/>
</dbReference>